<proteinExistence type="predicted"/>
<feature type="region of interest" description="Disordered" evidence="5">
    <location>
        <begin position="47"/>
        <end position="145"/>
    </location>
</feature>
<keyword evidence="6" id="KW-1133">Transmembrane helix</keyword>
<keyword evidence="2" id="KW-0964">Secreted</keyword>
<dbReference type="AlphaFoldDB" id="A0A437SXA2"/>
<dbReference type="Gene3D" id="2.60.40.4300">
    <property type="match status" value="1"/>
</dbReference>
<feature type="compositionally biased region" description="Basic and acidic residues" evidence="5">
    <location>
        <begin position="107"/>
        <end position="122"/>
    </location>
</feature>
<evidence type="ECO:0000256" key="2">
    <source>
        <dbReference type="ARBA" id="ARBA00022525"/>
    </source>
</evidence>
<keyword evidence="6" id="KW-0472">Membrane</keyword>
<evidence type="ECO:0000256" key="1">
    <source>
        <dbReference type="ARBA" id="ARBA00022512"/>
    </source>
</evidence>
<keyword evidence="4" id="KW-0572">Peptidoglycan-anchor</keyword>
<dbReference type="InterPro" id="IPR059115">
    <property type="entry name" value="Rib"/>
</dbReference>
<keyword evidence="9" id="KW-1185">Reference proteome</keyword>
<dbReference type="NCBIfam" id="TIGR01167">
    <property type="entry name" value="LPXTG_anchor"/>
    <property type="match status" value="1"/>
</dbReference>
<dbReference type="InterPro" id="IPR005877">
    <property type="entry name" value="YSIRK_signal_dom"/>
</dbReference>
<dbReference type="PROSITE" id="PS50847">
    <property type="entry name" value="GRAM_POS_ANCHORING"/>
    <property type="match status" value="1"/>
</dbReference>
<dbReference type="Pfam" id="PF00746">
    <property type="entry name" value="Gram_pos_anchor"/>
    <property type="match status" value="1"/>
</dbReference>
<evidence type="ECO:0000256" key="5">
    <source>
        <dbReference type="SAM" id="MobiDB-lite"/>
    </source>
</evidence>
<evidence type="ECO:0000256" key="6">
    <source>
        <dbReference type="SAM" id="Phobius"/>
    </source>
</evidence>
<evidence type="ECO:0000259" key="7">
    <source>
        <dbReference type="PROSITE" id="PS50847"/>
    </source>
</evidence>
<dbReference type="EMBL" id="RXIA01000004">
    <property type="protein sequence ID" value="RVU71549.1"/>
    <property type="molecule type" value="Genomic_DNA"/>
</dbReference>
<gene>
    <name evidence="8" type="ORF">EJK17_02285</name>
</gene>
<sequence length="785" mass="84372">MKKNFLNRSEDHQHFSLRKLTIGVASVLLGTTVMIFSNHTVQADVNTNSDQVKTEEISKSADEVNKSSLQVADERVDSSKVTTPVDSDASKVNQKVADSTETTSKSNENKEVVNSKNEEVTDAKNVGTTQDKKAAPQDINNKGMSDEEIKNAVPITDPAIIQKYYEALGFKSLELTDAQLAKLGLDKDTYLKNGVKYRAVGEVIAGHFDGPTTIVNVRPPHTANGDLMDPNKVYNYVINYMSKNFDGVADLEIDENQGIDFTARLAPYVKGGTVYINKGSSLTEADAKRGLPSEYDQGYGKVTWDQDGDFKVDTNNPGSYDSAVDVTFDSGVKVATGMHVVVVDLKGKTIYDSVGQPDIDTNPTTVITGYPEDSTNIHWINKPTPGTEVGTQTDTVQVTYPDGSTGKAKVTYITSNPQWVTPTPTTQTGKVPDPTTVVTINPGSTDIKPGPGGNTTVEWKKTSDVTKPGTITGTVTVTYPDGTTKDVTGPITVTKDDIIEHHQYIGDVTLVRHVHFVEQGHEDVDLATPVDQPVEFKVYADTKDGKPIEGTFVLDPKSGEFAAVAAKKISGYTVIPSQADGIAAEVAKPTIKHANQINGEIDLDQYINYTKNASETGEPIVEPDKPVFPIPNPTPGPDTPEPTPTPTPDTPKPQPTSAKPEDEDQPAPTPHATNTPEDENKTAPAPHAAKTPAMDQKHAKKSNKWNNNGPLNRSEEGRKWAAGPVKAEQVAANKRALMAANKVSCKAKVLPQTGSKSNGLIAAIGTAIAAVGSLFGFASRKKRNF</sequence>
<feature type="compositionally biased region" description="Pro residues" evidence="5">
    <location>
        <begin position="626"/>
        <end position="654"/>
    </location>
</feature>
<comment type="caution">
    <text evidence="8">The sequence shown here is derived from an EMBL/GenBank/DDBJ whole genome shotgun (WGS) entry which is preliminary data.</text>
</comment>
<feature type="compositionally biased region" description="Polar residues" evidence="5">
    <location>
        <begin position="79"/>
        <end position="103"/>
    </location>
</feature>
<reference evidence="8 9" key="1">
    <citation type="submission" date="2018-12" db="EMBL/GenBank/DDBJ databases">
        <authorList>
            <person name="Meng J."/>
        </authorList>
    </citation>
    <scope>NUCLEOTIDE SEQUENCE [LARGE SCALE GENOMIC DNA]</scope>
    <source>
        <strain evidence="8 9">HT111-2</strain>
    </source>
</reference>
<evidence type="ECO:0000313" key="9">
    <source>
        <dbReference type="Proteomes" id="UP000288291"/>
    </source>
</evidence>
<dbReference type="Proteomes" id="UP000288291">
    <property type="component" value="Unassembled WGS sequence"/>
</dbReference>
<evidence type="ECO:0000313" key="8">
    <source>
        <dbReference type="EMBL" id="RVU71549.1"/>
    </source>
</evidence>
<feature type="compositionally biased region" description="Low complexity" evidence="5">
    <location>
        <begin position="682"/>
        <end position="693"/>
    </location>
</feature>
<protein>
    <submittedName>
        <fullName evidence="8">YSIRK-type signal peptide-containing protein</fullName>
    </submittedName>
</protein>
<keyword evidence="1" id="KW-0134">Cell wall</keyword>
<name>A0A437SXA2_9LACO</name>
<feature type="region of interest" description="Disordered" evidence="5">
    <location>
        <begin position="616"/>
        <end position="722"/>
    </location>
</feature>
<dbReference type="InterPro" id="IPR019931">
    <property type="entry name" value="LPXTG_anchor"/>
</dbReference>
<keyword evidence="6" id="KW-0812">Transmembrane</keyword>
<evidence type="ECO:0000256" key="3">
    <source>
        <dbReference type="ARBA" id="ARBA00022729"/>
    </source>
</evidence>
<dbReference type="Pfam" id="PF04650">
    <property type="entry name" value="YSIRK_signal"/>
    <property type="match status" value="1"/>
</dbReference>
<feature type="compositionally biased region" description="Basic and acidic residues" evidence="5">
    <location>
        <begin position="52"/>
        <end position="65"/>
    </location>
</feature>
<feature type="domain" description="Gram-positive cocci surface proteins LPxTG" evidence="7">
    <location>
        <begin position="750"/>
        <end position="785"/>
    </location>
</feature>
<keyword evidence="3" id="KW-0732">Signal</keyword>
<dbReference type="NCBIfam" id="TIGR01168">
    <property type="entry name" value="YSIRK_signal"/>
    <property type="match status" value="1"/>
</dbReference>
<accession>A0A437SXA2</accession>
<dbReference type="RefSeq" id="WP_103660526.1">
    <property type="nucleotide sequence ID" value="NZ_ML136873.1"/>
</dbReference>
<evidence type="ECO:0000256" key="4">
    <source>
        <dbReference type="ARBA" id="ARBA00023088"/>
    </source>
</evidence>
<organism evidence="8 9">
    <name type="scientific">Lactobacillus xujianguonis</name>
    <dbReference type="NCBI Taxonomy" id="2495899"/>
    <lineage>
        <taxon>Bacteria</taxon>
        <taxon>Bacillati</taxon>
        <taxon>Bacillota</taxon>
        <taxon>Bacilli</taxon>
        <taxon>Lactobacillales</taxon>
        <taxon>Lactobacillaceae</taxon>
        <taxon>Lactobacillus</taxon>
    </lineage>
</organism>
<dbReference type="Pfam" id="PF08428">
    <property type="entry name" value="Rib"/>
    <property type="match status" value="1"/>
</dbReference>
<feature type="transmembrane region" description="Helical" evidence="6">
    <location>
        <begin position="759"/>
        <end position="778"/>
    </location>
</feature>